<accession>A0A5E4MN65</accession>
<protein>
    <submittedName>
        <fullName evidence="1">Uncharacterized protein</fullName>
    </submittedName>
</protein>
<name>A0A5E4MN65_9HEMI</name>
<dbReference type="Proteomes" id="UP000325440">
    <property type="component" value="Unassembled WGS sequence"/>
</dbReference>
<keyword evidence="2" id="KW-1185">Reference proteome</keyword>
<feature type="non-terminal residue" evidence="1">
    <location>
        <position position="292"/>
    </location>
</feature>
<reference evidence="1 2" key="1">
    <citation type="submission" date="2019-08" db="EMBL/GenBank/DDBJ databases">
        <authorList>
            <person name="Alioto T."/>
            <person name="Alioto T."/>
            <person name="Gomez Garrido J."/>
        </authorList>
    </citation>
    <scope>NUCLEOTIDE SEQUENCE [LARGE SCALE GENOMIC DNA]</scope>
</reference>
<proteinExistence type="predicted"/>
<dbReference type="AlphaFoldDB" id="A0A5E4MN65"/>
<gene>
    <name evidence="1" type="ORF">CINCED_3A015956</name>
</gene>
<dbReference type="EMBL" id="CABPRJ010000539">
    <property type="protein sequence ID" value="VVC30801.1"/>
    <property type="molecule type" value="Genomic_DNA"/>
</dbReference>
<evidence type="ECO:0000313" key="2">
    <source>
        <dbReference type="Proteomes" id="UP000325440"/>
    </source>
</evidence>
<sequence>MKGSLTAVNKKVSENLDYDGKLKHVDEFYLSYLNYEAPIGYKILTEDELYDCQFDFAYLRMPEKEFNYSIYKTQRIEFCENYYYSKNEHYINKQMVIFRESIDKLVLCLGIIRDNQFLEILRDNLNPYLIAIPDKNIIKYEVIQSEFDYHTIEDTINSKLCSNLSEADKTKLLMCTGEFEESMEKYVKKISLHADATDNESKTTFVKTNLWIKFETLQILARIIEGEYQNQLNLIQKMFYEIEFSSTEKTAKIEECKAKTTMEKPVFQLTIFRLPDAKDSFVSYSFRRKLYI</sequence>
<evidence type="ECO:0000313" key="1">
    <source>
        <dbReference type="EMBL" id="VVC30801.1"/>
    </source>
</evidence>
<organism evidence="1 2">
    <name type="scientific">Cinara cedri</name>
    <dbReference type="NCBI Taxonomy" id="506608"/>
    <lineage>
        <taxon>Eukaryota</taxon>
        <taxon>Metazoa</taxon>
        <taxon>Ecdysozoa</taxon>
        <taxon>Arthropoda</taxon>
        <taxon>Hexapoda</taxon>
        <taxon>Insecta</taxon>
        <taxon>Pterygota</taxon>
        <taxon>Neoptera</taxon>
        <taxon>Paraneoptera</taxon>
        <taxon>Hemiptera</taxon>
        <taxon>Sternorrhyncha</taxon>
        <taxon>Aphidomorpha</taxon>
        <taxon>Aphidoidea</taxon>
        <taxon>Aphididae</taxon>
        <taxon>Lachninae</taxon>
        <taxon>Cinara</taxon>
    </lineage>
</organism>